<feature type="transmembrane region" description="Helical" evidence="5">
    <location>
        <begin position="112"/>
        <end position="130"/>
    </location>
</feature>
<keyword evidence="3 5" id="KW-1133">Transmembrane helix</keyword>
<feature type="transmembrane region" description="Helical" evidence="5">
    <location>
        <begin position="291"/>
        <end position="309"/>
    </location>
</feature>
<proteinExistence type="predicted"/>
<evidence type="ECO:0000256" key="2">
    <source>
        <dbReference type="ARBA" id="ARBA00022692"/>
    </source>
</evidence>
<evidence type="ECO:0000256" key="3">
    <source>
        <dbReference type="ARBA" id="ARBA00022989"/>
    </source>
</evidence>
<reference evidence="6 7" key="1">
    <citation type="journal article" date="2016" name="Nat. Commun.">
        <title>Thousands of microbial genomes shed light on interconnected biogeochemical processes in an aquifer system.</title>
        <authorList>
            <person name="Anantharaman K."/>
            <person name="Brown C.T."/>
            <person name="Hug L.A."/>
            <person name="Sharon I."/>
            <person name="Castelle C.J."/>
            <person name="Probst A.J."/>
            <person name="Thomas B.C."/>
            <person name="Singh A."/>
            <person name="Wilkins M.J."/>
            <person name="Karaoz U."/>
            <person name="Brodie E.L."/>
            <person name="Williams K.H."/>
            <person name="Hubbard S.S."/>
            <person name="Banfield J.F."/>
        </authorList>
    </citation>
    <scope>NUCLEOTIDE SEQUENCE [LARGE SCALE GENOMIC DNA]</scope>
</reference>
<name>A0A1F4VFD3_UNCKA</name>
<keyword evidence="4 5" id="KW-0472">Membrane</keyword>
<feature type="transmembrane region" description="Helical" evidence="5">
    <location>
        <begin position="161"/>
        <end position="179"/>
    </location>
</feature>
<feature type="transmembrane region" description="Helical" evidence="5">
    <location>
        <begin position="89"/>
        <end position="106"/>
    </location>
</feature>
<dbReference type="NCBIfam" id="NF008978">
    <property type="entry name" value="PRK12324.1-4"/>
    <property type="match status" value="1"/>
</dbReference>
<keyword evidence="2 5" id="KW-0812">Transmembrane</keyword>
<feature type="transmembrane region" description="Helical" evidence="5">
    <location>
        <begin position="208"/>
        <end position="229"/>
    </location>
</feature>
<dbReference type="EMBL" id="MEVI01000001">
    <property type="protein sequence ID" value="OGC55884.1"/>
    <property type="molecule type" value="Genomic_DNA"/>
</dbReference>
<evidence type="ECO:0000256" key="5">
    <source>
        <dbReference type="SAM" id="Phobius"/>
    </source>
</evidence>
<dbReference type="GO" id="GO:0016765">
    <property type="term" value="F:transferase activity, transferring alkyl or aryl (other than methyl) groups"/>
    <property type="evidence" value="ECO:0007669"/>
    <property type="project" value="InterPro"/>
</dbReference>
<evidence type="ECO:0008006" key="8">
    <source>
        <dbReference type="Google" id="ProtNLM"/>
    </source>
</evidence>
<sequence length="311" mass="34958">MKNTLLFYIIRTLRPRQWLKNLSVYAAPLFWGNLFEGEVFIATTKALVIFTITSSSVYLLNDVIDAPKDRLHPIKSNRPIARGLVSERLALLLAFLFIITALLLSLLNFGRFFVLTILSYFLIQVAYTLYIRNMIILDALTVATGFVLRVFAGTFAATVPISSWLVLSTIGVSLLLAFGKRRSERTILQSEHIPLETRETLKHYPDNLLDSMISMSASFSVVTYALFAFQSSPTYTSRLVAQNLPATLASPKWMMLTIPIVIYGVARYLYVIYEKKEGESPERVLLSDAPLLNAVALWVASIIFIVYGLQG</sequence>
<evidence type="ECO:0000313" key="7">
    <source>
        <dbReference type="Proteomes" id="UP000176504"/>
    </source>
</evidence>
<comment type="caution">
    <text evidence="6">The sequence shown here is derived from an EMBL/GenBank/DDBJ whole genome shotgun (WGS) entry which is preliminary data.</text>
</comment>
<organism evidence="6 7">
    <name type="scientific">candidate division WWE3 bacterium RIFCSPLOWO2_01_FULL_41_18</name>
    <dbReference type="NCBI Taxonomy" id="1802625"/>
    <lineage>
        <taxon>Bacteria</taxon>
        <taxon>Katanobacteria</taxon>
    </lineage>
</organism>
<accession>A0A1F4VFD3</accession>
<dbReference type="Gene3D" id="1.10.357.140">
    <property type="entry name" value="UbiA prenyltransferase"/>
    <property type="match status" value="1"/>
</dbReference>
<dbReference type="CDD" id="cd13963">
    <property type="entry name" value="PT_UbiA_2"/>
    <property type="match status" value="1"/>
</dbReference>
<dbReference type="InterPro" id="IPR044878">
    <property type="entry name" value="UbiA_sf"/>
</dbReference>
<gene>
    <name evidence="6" type="ORF">A3A78_02495</name>
</gene>
<dbReference type="GO" id="GO:0016020">
    <property type="term" value="C:membrane"/>
    <property type="evidence" value="ECO:0007669"/>
    <property type="project" value="UniProtKB-SubCell"/>
</dbReference>
<dbReference type="AlphaFoldDB" id="A0A1F4VFD3"/>
<dbReference type="InterPro" id="IPR000537">
    <property type="entry name" value="UbiA_prenyltransferase"/>
</dbReference>
<feature type="transmembrane region" description="Helical" evidence="5">
    <location>
        <begin position="253"/>
        <end position="270"/>
    </location>
</feature>
<protein>
    <recommendedName>
        <fullName evidence="8">Phosphoribose diphosphate--decaprenyl-phosphate phosphoribosyltransferase</fullName>
    </recommendedName>
</protein>
<evidence type="ECO:0000256" key="4">
    <source>
        <dbReference type="ARBA" id="ARBA00023136"/>
    </source>
</evidence>
<evidence type="ECO:0000256" key="1">
    <source>
        <dbReference type="ARBA" id="ARBA00004141"/>
    </source>
</evidence>
<evidence type="ECO:0000313" key="6">
    <source>
        <dbReference type="EMBL" id="OGC55884.1"/>
    </source>
</evidence>
<comment type="subcellular location">
    <subcellularLocation>
        <location evidence="1">Membrane</location>
        <topology evidence="1">Multi-pass membrane protein</topology>
    </subcellularLocation>
</comment>
<dbReference type="Pfam" id="PF01040">
    <property type="entry name" value="UbiA"/>
    <property type="match status" value="1"/>
</dbReference>
<dbReference type="Proteomes" id="UP000176504">
    <property type="component" value="Unassembled WGS sequence"/>
</dbReference>